<dbReference type="InterPro" id="IPR002938">
    <property type="entry name" value="FAD-bd"/>
</dbReference>
<evidence type="ECO:0000259" key="8">
    <source>
        <dbReference type="Pfam" id="PF01494"/>
    </source>
</evidence>
<organism evidence="9 10">
    <name type="scientific">Henriciella marina</name>
    <dbReference type="NCBI Taxonomy" id="453851"/>
    <lineage>
        <taxon>Bacteria</taxon>
        <taxon>Pseudomonadati</taxon>
        <taxon>Pseudomonadota</taxon>
        <taxon>Alphaproteobacteria</taxon>
        <taxon>Hyphomonadales</taxon>
        <taxon>Hyphomonadaceae</taxon>
        <taxon>Henriciella</taxon>
    </lineage>
</organism>
<comment type="cofactor">
    <cofactor evidence="1">
        <name>FAD</name>
        <dbReference type="ChEBI" id="CHEBI:57692"/>
    </cofactor>
</comment>
<evidence type="ECO:0000256" key="2">
    <source>
        <dbReference type="ARBA" id="ARBA00004749"/>
    </source>
</evidence>
<keyword evidence="4" id="KW-0285">Flavoprotein</keyword>
<dbReference type="NCBIfam" id="TIGR01988">
    <property type="entry name" value="Ubi-OHases"/>
    <property type="match status" value="1"/>
</dbReference>
<keyword evidence="7" id="KW-0503">Monooxygenase</keyword>
<dbReference type="InterPro" id="IPR051205">
    <property type="entry name" value="UbiH/COQ6_monooxygenase"/>
</dbReference>
<dbReference type="PANTHER" id="PTHR43876:SF7">
    <property type="entry name" value="UBIQUINONE BIOSYNTHESIS MONOOXYGENASE COQ6, MITOCHONDRIAL"/>
    <property type="match status" value="1"/>
</dbReference>
<dbReference type="InterPro" id="IPR010971">
    <property type="entry name" value="UbiH/COQ6"/>
</dbReference>
<dbReference type="Gene3D" id="3.50.50.60">
    <property type="entry name" value="FAD/NAD(P)-binding domain"/>
    <property type="match status" value="2"/>
</dbReference>
<evidence type="ECO:0000256" key="4">
    <source>
        <dbReference type="ARBA" id="ARBA00022630"/>
    </source>
</evidence>
<evidence type="ECO:0000256" key="1">
    <source>
        <dbReference type="ARBA" id="ARBA00001974"/>
    </source>
</evidence>
<feature type="domain" description="FAD-binding" evidence="8">
    <location>
        <begin position="35"/>
        <end position="352"/>
    </location>
</feature>
<keyword evidence="10" id="KW-1185">Reference proteome</keyword>
<proteinExistence type="inferred from homology"/>
<evidence type="ECO:0000256" key="5">
    <source>
        <dbReference type="ARBA" id="ARBA00022827"/>
    </source>
</evidence>
<accession>A0ABT4LRT8</accession>
<dbReference type="Pfam" id="PF01494">
    <property type="entry name" value="FAD_binding_3"/>
    <property type="match status" value="1"/>
</dbReference>
<protein>
    <submittedName>
        <fullName evidence="9">FAD-dependent oxidoreductase</fullName>
    </submittedName>
</protein>
<sequence>MTKNRARCGAKARFCVTSGPEAAVILSLSSMAHLDTEIAIVGAGPAGASLALALAGAGFDITLIDARDPAAKARPDTRNFAVVTGSWRLLTAIGIAEHIAGETQPLHGLEAVDGGTHWFGAPSVLFGDEDLIHREEGETLGHMIEAIVLQAALDKAVEAEERIKKLAPARFSGAKAEPGHITVHLEDGSAITARLLVGADGMNSPVRNAAGITVEGRDYGKSVFAANVILSQPHEGVARQLFTPEGPFATLPLRGDRANLAWYMKRGAPEALAKLSPEEVEAELNHRFAEFAGEMKIDGPMGSYPLILQIAEHMVADRVALVGDAARRINPLAGQGLNQGFRDVAALHEVLVNSDRAGLDIGAAQSLSLYETARRFDANTASLALDAIDRLFSNDMMMTKPVRTLGLLAASALSPMRHRLAALASASSPDLPPLMQYRFSGS</sequence>
<evidence type="ECO:0000256" key="6">
    <source>
        <dbReference type="ARBA" id="ARBA00023002"/>
    </source>
</evidence>
<dbReference type="SUPFAM" id="SSF51905">
    <property type="entry name" value="FAD/NAD(P)-binding domain"/>
    <property type="match status" value="1"/>
</dbReference>
<evidence type="ECO:0000256" key="7">
    <source>
        <dbReference type="ARBA" id="ARBA00023033"/>
    </source>
</evidence>
<dbReference type="Proteomes" id="UP001083770">
    <property type="component" value="Unassembled WGS sequence"/>
</dbReference>
<keyword evidence="5" id="KW-0274">FAD</keyword>
<dbReference type="PRINTS" id="PR00420">
    <property type="entry name" value="RNGMNOXGNASE"/>
</dbReference>
<reference evidence="9" key="1">
    <citation type="submission" date="2022-12" db="EMBL/GenBank/DDBJ databases">
        <title>Bacterial isolates from different developmental stages of Nematostella vectensis.</title>
        <authorList>
            <person name="Fraune S."/>
        </authorList>
    </citation>
    <scope>NUCLEOTIDE SEQUENCE</scope>
    <source>
        <strain evidence="9">G21632-S1</strain>
    </source>
</reference>
<comment type="similarity">
    <text evidence="3">Belongs to the UbiH/COQ6 family.</text>
</comment>
<evidence type="ECO:0000313" key="9">
    <source>
        <dbReference type="EMBL" id="MCZ4297075.1"/>
    </source>
</evidence>
<dbReference type="InterPro" id="IPR036188">
    <property type="entry name" value="FAD/NAD-bd_sf"/>
</dbReference>
<name>A0ABT4LRT8_9PROT</name>
<dbReference type="EMBL" id="JAPWGW010000001">
    <property type="protein sequence ID" value="MCZ4297075.1"/>
    <property type="molecule type" value="Genomic_DNA"/>
</dbReference>
<evidence type="ECO:0000313" key="10">
    <source>
        <dbReference type="Proteomes" id="UP001083770"/>
    </source>
</evidence>
<keyword evidence="6" id="KW-0560">Oxidoreductase</keyword>
<comment type="caution">
    <text evidence="9">The sequence shown here is derived from an EMBL/GenBank/DDBJ whole genome shotgun (WGS) entry which is preliminary data.</text>
</comment>
<comment type="pathway">
    <text evidence="2">Cofactor biosynthesis; ubiquinone biosynthesis.</text>
</comment>
<evidence type="ECO:0000256" key="3">
    <source>
        <dbReference type="ARBA" id="ARBA00005349"/>
    </source>
</evidence>
<dbReference type="PANTHER" id="PTHR43876">
    <property type="entry name" value="UBIQUINONE BIOSYNTHESIS MONOOXYGENASE COQ6, MITOCHONDRIAL"/>
    <property type="match status" value="1"/>
</dbReference>
<gene>
    <name evidence="9" type="ORF">O4G74_03280</name>
</gene>